<sequence>MIADADTVSDLTQDFPAYGAQAAALLQAVASPLLALVDGWGESLYAGLPGGGGYGAQFGRVHAMTRVRVAWLVESFGAWRGIVKRWEACWIRRGSWY</sequence>
<organism evidence="1">
    <name type="scientific">mine drainage metagenome</name>
    <dbReference type="NCBI Taxonomy" id="410659"/>
    <lineage>
        <taxon>unclassified sequences</taxon>
        <taxon>metagenomes</taxon>
        <taxon>ecological metagenomes</taxon>
    </lineage>
</organism>
<comment type="caution">
    <text evidence="1">The sequence shown here is derived from an EMBL/GenBank/DDBJ whole genome shotgun (WGS) entry which is preliminary data.</text>
</comment>
<gene>
    <name evidence="1" type="ORF">GALL_298100</name>
</gene>
<proteinExistence type="predicted"/>
<dbReference type="AlphaFoldDB" id="A0A1J5R8G6"/>
<protein>
    <submittedName>
        <fullName evidence="1">Uncharacterized protein</fullName>
    </submittedName>
</protein>
<accession>A0A1J5R8G6</accession>
<evidence type="ECO:0000313" key="1">
    <source>
        <dbReference type="EMBL" id="OIQ88327.1"/>
    </source>
</evidence>
<name>A0A1J5R8G6_9ZZZZ</name>
<dbReference type="EMBL" id="MLJW01000377">
    <property type="protein sequence ID" value="OIQ88327.1"/>
    <property type="molecule type" value="Genomic_DNA"/>
</dbReference>
<reference evidence="1" key="1">
    <citation type="submission" date="2016-10" db="EMBL/GenBank/DDBJ databases">
        <title>Sequence of Gallionella enrichment culture.</title>
        <authorList>
            <person name="Poehlein A."/>
            <person name="Muehling M."/>
            <person name="Daniel R."/>
        </authorList>
    </citation>
    <scope>NUCLEOTIDE SEQUENCE</scope>
</reference>